<dbReference type="Gene3D" id="3.30.450.40">
    <property type="match status" value="1"/>
</dbReference>
<dbReference type="EC" id="2.7.13.3" evidence="3"/>
<evidence type="ECO:0000256" key="8">
    <source>
        <dbReference type="ARBA" id="ARBA00022840"/>
    </source>
</evidence>
<keyword evidence="5" id="KW-0812">Transmembrane</keyword>
<dbReference type="Gene3D" id="1.10.287.130">
    <property type="match status" value="1"/>
</dbReference>
<dbReference type="GO" id="GO:0000156">
    <property type="term" value="F:phosphorelay response regulator activity"/>
    <property type="evidence" value="ECO:0007669"/>
    <property type="project" value="TreeGrafter"/>
</dbReference>
<dbReference type="Pfam" id="PF13426">
    <property type="entry name" value="PAS_9"/>
    <property type="match status" value="1"/>
</dbReference>
<keyword evidence="11" id="KW-0472">Membrane</keyword>
<dbReference type="AlphaFoldDB" id="A0A5B8V4P2"/>
<keyword evidence="8" id="KW-0067">ATP-binding</keyword>
<feature type="domain" description="PAS" evidence="12">
    <location>
        <begin position="12"/>
        <end position="65"/>
    </location>
</feature>
<protein>
    <recommendedName>
        <fullName evidence="3">histidine kinase</fullName>
        <ecNumber evidence="3">2.7.13.3</ecNumber>
    </recommendedName>
</protein>
<keyword evidence="10" id="KW-0902">Two-component regulatory system</keyword>
<evidence type="ECO:0000256" key="4">
    <source>
        <dbReference type="ARBA" id="ARBA00022679"/>
    </source>
</evidence>
<evidence type="ECO:0000256" key="2">
    <source>
        <dbReference type="ARBA" id="ARBA00004141"/>
    </source>
</evidence>
<dbReference type="RefSeq" id="WP_147188150.1">
    <property type="nucleotide sequence ID" value="NZ_CP042435.1"/>
</dbReference>
<keyword evidence="14" id="KW-1185">Reference proteome</keyword>
<dbReference type="InterPro" id="IPR029016">
    <property type="entry name" value="GAF-like_dom_sf"/>
</dbReference>
<dbReference type="InterPro" id="IPR003661">
    <property type="entry name" value="HisK_dim/P_dom"/>
</dbReference>
<evidence type="ECO:0000313" key="14">
    <source>
        <dbReference type="Proteomes" id="UP000321533"/>
    </source>
</evidence>
<dbReference type="InterPro" id="IPR036097">
    <property type="entry name" value="HisK_dim/P_sf"/>
</dbReference>
<dbReference type="CDD" id="cd00082">
    <property type="entry name" value="HisKA"/>
    <property type="match status" value="1"/>
</dbReference>
<dbReference type="CDD" id="cd00130">
    <property type="entry name" value="PAS"/>
    <property type="match status" value="2"/>
</dbReference>
<dbReference type="Proteomes" id="UP000321533">
    <property type="component" value="Chromosome"/>
</dbReference>
<evidence type="ECO:0000256" key="11">
    <source>
        <dbReference type="ARBA" id="ARBA00023136"/>
    </source>
</evidence>
<dbReference type="SUPFAM" id="SSF55781">
    <property type="entry name" value="GAF domain-like"/>
    <property type="match status" value="1"/>
</dbReference>
<dbReference type="GO" id="GO:0016020">
    <property type="term" value="C:membrane"/>
    <property type="evidence" value="ECO:0007669"/>
    <property type="project" value="UniProtKB-SubCell"/>
</dbReference>
<dbReference type="KEGG" id="pgin:FRZ67_03165"/>
<dbReference type="InterPro" id="IPR000014">
    <property type="entry name" value="PAS"/>
</dbReference>
<accession>A0A5B8V4P2</accession>
<comment type="subcellular location">
    <subcellularLocation>
        <location evidence="2">Membrane</location>
        <topology evidence="2">Multi-pass membrane protein</topology>
    </subcellularLocation>
</comment>
<evidence type="ECO:0000256" key="9">
    <source>
        <dbReference type="ARBA" id="ARBA00022989"/>
    </source>
</evidence>
<evidence type="ECO:0000256" key="10">
    <source>
        <dbReference type="ARBA" id="ARBA00023012"/>
    </source>
</evidence>
<dbReference type="Pfam" id="PF00512">
    <property type="entry name" value="HisKA"/>
    <property type="match status" value="1"/>
</dbReference>
<sequence>MSPDSSLITLAGEASFYALFKHATVGILVVDTDGYIQLANPCSEKIFGYKKSELHGKRVEVLIPEALKKRHVQHRDHYFADPRARPMGYGLNLFARKKNGSSFPVEISLGYYELEGGRKAIAFVTDITERIKAEEHAKQSEKEYRLIFEGIHEFFIQQQIIKNNNGHITDLLFLEVNPATEKIIGKPRHEIIGHLRSEFFGPLDETLIEIIQRVELTGENIRCQQYIQSLGRWFDHSFYSLKPGQLTTLSIDITQQKKDEEELQRKQSLLEEETAFLIYLNKSGTRLSGINNMQQGLEEILNTAMQLMGADKGNIQFFDSEKQVLTIAAQKGFDKKFLDYFKEVSANDESACGRALKTKRQIVIEDTERDALFAPHRVIARNSRFRSVLSTPLMGQDGLPIGMISIHFSSPVIFSTSDLNKMNLYAQKAESFVTRCKLYEALEQTNALLEKRVTERTQQLRQSLEREQELSQQKSRFVAVASHELRTPLSTILSSVSLIEAYNKQEDEEKRKKHIDRVKSSIVTLVDILNDFLSVEKLEQGAVEIINESLSLQDLAVKIMEGVNTIY</sequence>
<dbReference type="GO" id="GO:0000155">
    <property type="term" value="F:phosphorelay sensor kinase activity"/>
    <property type="evidence" value="ECO:0007669"/>
    <property type="project" value="InterPro"/>
</dbReference>
<keyword evidence="6" id="KW-0547">Nucleotide-binding</keyword>
<dbReference type="Pfam" id="PF13185">
    <property type="entry name" value="GAF_2"/>
    <property type="match status" value="1"/>
</dbReference>
<dbReference type="InterPro" id="IPR003018">
    <property type="entry name" value="GAF"/>
</dbReference>
<dbReference type="PROSITE" id="PS50112">
    <property type="entry name" value="PAS"/>
    <property type="match status" value="1"/>
</dbReference>
<dbReference type="SMART" id="SM00091">
    <property type="entry name" value="PAS"/>
    <property type="match status" value="2"/>
</dbReference>
<evidence type="ECO:0000313" key="13">
    <source>
        <dbReference type="EMBL" id="QEC66350.1"/>
    </source>
</evidence>
<evidence type="ECO:0000256" key="7">
    <source>
        <dbReference type="ARBA" id="ARBA00022777"/>
    </source>
</evidence>
<dbReference type="GO" id="GO:0030295">
    <property type="term" value="F:protein kinase activator activity"/>
    <property type="evidence" value="ECO:0007669"/>
    <property type="project" value="TreeGrafter"/>
</dbReference>
<dbReference type="InterPro" id="IPR035965">
    <property type="entry name" value="PAS-like_dom_sf"/>
</dbReference>
<evidence type="ECO:0000256" key="1">
    <source>
        <dbReference type="ARBA" id="ARBA00000085"/>
    </source>
</evidence>
<organism evidence="13 14">
    <name type="scientific">Panacibacter ginsenosidivorans</name>
    <dbReference type="NCBI Taxonomy" id="1813871"/>
    <lineage>
        <taxon>Bacteria</taxon>
        <taxon>Pseudomonadati</taxon>
        <taxon>Bacteroidota</taxon>
        <taxon>Chitinophagia</taxon>
        <taxon>Chitinophagales</taxon>
        <taxon>Chitinophagaceae</taxon>
        <taxon>Panacibacter</taxon>
    </lineage>
</organism>
<dbReference type="EMBL" id="CP042435">
    <property type="protein sequence ID" value="QEC66350.1"/>
    <property type="molecule type" value="Genomic_DNA"/>
</dbReference>
<evidence type="ECO:0000256" key="6">
    <source>
        <dbReference type="ARBA" id="ARBA00022741"/>
    </source>
</evidence>
<gene>
    <name evidence="13" type="ORF">FRZ67_03165</name>
</gene>
<keyword evidence="9" id="KW-1133">Transmembrane helix</keyword>
<dbReference type="Gene3D" id="3.30.450.20">
    <property type="entry name" value="PAS domain"/>
    <property type="match status" value="2"/>
</dbReference>
<dbReference type="SMART" id="SM00065">
    <property type="entry name" value="GAF"/>
    <property type="match status" value="1"/>
</dbReference>
<dbReference type="SUPFAM" id="SSF55785">
    <property type="entry name" value="PYP-like sensor domain (PAS domain)"/>
    <property type="match status" value="2"/>
</dbReference>
<dbReference type="SUPFAM" id="SSF47384">
    <property type="entry name" value="Homodimeric domain of signal transducing histidine kinase"/>
    <property type="match status" value="1"/>
</dbReference>
<dbReference type="NCBIfam" id="TIGR00229">
    <property type="entry name" value="sensory_box"/>
    <property type="match status" value="1"/>
</dbReference>
<keyword evidence="4" id="KW-0808">Transferase</keyword>
<dbReference type="PANTHER" id="PTHR42878">
    <property type="entry name" value="TWO-COMPONENT HISTIDINE KINASE"/>
    <property type="match status" value="1"/>
</dbReference>
<evidence type="ECO:0000259" key="12">
    <source>
        <dbReference type="PROSITE" id="PS50112"/>
    </source>
</evidence>
<evidence type="ECO:0000256" key="5">
    <source>
        <dbReference type="ARBA" id="ARBA00022692"/>
    </source>
</evidence>
<name>A0A5B8V4P2_9BACT</name>
<evidence type="ECO:0000256" key="3">
    <source>
        <dbReference type="ARBA" id="ARBA00012438"/>
    </source>
</evidence>
<dbReference type="GO" id="GO:0007234">
    <property type="term" value="P:osmosensory signaling via phosphorelay pathway"/>
    <property type="evidence" value="ECO:0007669"/>
    <property type="project" value="TreeGrafter"/>
</dbReference>
<dbReference type="GO" id="GO:0005524">
    <property type="term" value="F:ATP binding"/>
    <property type="evidence" value="ECO:0007669"/>
    <property type="project" value="UniProtKB-KW"/>
</dbReference>
<reference evidence="13 14" key="1">
    <citation type="journal article" date="2016" name="Int. J. Syst. Evol. Microbiol.">
        <title>Panacibacter ginsenosidivorans gen. nov., sp. nov., with ginsenoside converting activity isolated from soil of a ginseng field.</title>
        <authorList>
            <person name="Siddiqi M.Z."/>
            <person name="Muhammad Shafi S."/>
            <person name="Choi K.D."/>
            <person name="Im W.T."/>
        </authorList>
    </citation>
    <scope>NUCLEOTIDE SEQUENCE [LARGE SCALE GENOMIC DNA]</scope>
    <source>
        <strain evidence="13 14">Gsoil1550</strain>
    </source>
</reference>
<dbReference type="SMART" id="SM00388">
    <property type="entry name" value="HisKA"/>
    <property type="match status" value="1"/>
</dbReference>
<dbReference type="OrthoDB" id="9811889at2"/>
<dbReference type="PANTHER" id="PTHR42878:SF7">
    <property type="entry name" value="SENSOR HISTIDINE KINASE GLRK"/>
    <property type="match status" value="1"/>
</dbReference>
<proteinExistence type="predicted"/>
<keyword evidence="7" id="KW-0418">Kinase</keyword>
<comment type="catalytic activity">
    <reaction evidence="1">
        <text>ATP + protein L-histidine = ADP + protein N-phospho-L-histidine.</text>
        <dbReference type="EC" id="2.7.13.3"/>
    </reaction>
</comment>
<dbReference type="InterPro" id="IPR050351">
    <property type="entry name" value="BphY/WalK/GraS-like"/>
</dbReference>